<protein>
    <submittedName>
        <fullName evidence="2">Uncharacterized protein</fullName>
    </submittedName>
</protein>
<dbReference type="EMBL" id="JAGSOI010000024">
    <property type="protein sequence ID" value="MCM1986808.1"/>
    <property type="molecule type" value="Genomic_DNA"/>
</dbReference>
<evidence type="ECO:0000313" key="2">
    <source>
        <dbReference type="EMBL" id="MCM1986808.1"/>
    </source>
</evidence>
<keyword evidence="1" id="KW-0812">Transmembrane</keyword>
<name>A0A9E4ZF78_9EURY</name>
<evidence type="ECO:0000313" key="3">
    <source>
        <dbReference type="Proteomes" id="UP001056766"/>
    </source>
</evidence>
<dbReference type="Proteomes" id="UP001056766">
    <property type="component" value="Unassembled WGS sequence"/>
</dbReference>
<sequence length="89" mass="10186">MNDQACREQILSALLREPFADDFLTYCKKEGNDDAKLFVEVFDTYEKIIVGNSDLNDKISGYIKWAHLAFMGSIVGLILFILFIINSFK</sequence>
<keyword evidence="1" id="KW-0472">Membrane</keyword>
<feature type="transmembrane region" description="Helical" evidence="1">
    <location>
        <begin position="65"/>
        <end position="85"/>
    </location>
</feature>
<dbReference type="RefSeq" id="WP_250868161.1">
    <property type="nucleotide sequence ID" value="NZ_JAGSOI010000024.1"/>
</dbReference>
<accession>A0A9E4ZF78</accession>
<organism evidence="2 3">
    <name type="scientific">Methanococcoides seepicolus</name>
    <dbReference type="NCBI Taxonomy" id="2828780"/>
    <lineage>
        <taxon>Archaea</taxon>
        <taxon>Methanobacteriati</taxon>
        <taxon>Methanobacteriota</taxon>
        <taxon>Stenosarchaea group</taxon>
        <taxon>Methanomicrobia</taxon>
        <taxon>Methanosarcinales</taxon>
        <taxon>Methanosarcinaceae</taxon>
        <taxon>Methanococcoides</taxon>
    </lineage>
</organism>
<reference evidence="2" key="1">
    <citation type="journal article" date="2021" name="mSystems">
        <title>Bacteria and Archaea Synergistically Convert Glycine Betaine to Biogenic Methane in the Formosa Cold Seep of the South China Sea.</title>
        <authorList>
            <person name="Li L."/>
            <person name="Zhang W."/>
            <person name="Zhang S."/>
            <person name="Song L."/>
            <person name="Sun Q."/>
            <person name="Zhang H."/>
            <person name="Xiang H."/>
            <person name="Dong X."/>
        </authorList>
    </citation>
    <scope>NUCLEOTIDE SEQUENCE</scope>
    <source>
        <strain evidence="2">LLY</strain>
    </source>
</reference>
<keyword evidence="3" id="KW-1185">Reference proteome</keyword>
<proteinExistence type="predicted"/>
<comment type="caution">
    <text evidence="2">The sequence shown here is derived from an EMBL/GenBank/DDBJ whole genome shotgun (WGS) entry which is preliminary data.</text>
</comment>
<reference evidence="2" key="2">
    <citation type="submission" date="2021-04" db="EMBL/GenBank/DDBJ databases">
        <authorList>
            <person name="Dong X."/>
        </authorList>
    </citation>
    <scope>NUCLEOTIDE SEQUENCE</scope>
    <source>
        <strain evidence="2">LLY</strain>
    </source>
</reference>
<keyword evidence="1" id="KW-1133">Transmembrane helix</keyword>
<dbReference type="AlphaFoldDB" id="A0A9E4ZF78"/>
<evidence type="ECO:0000256" key="1">
    <source>
        <dbReference type="SAM" id="Phobius"/>
    </source>
</evidence>
<gene>
    <name evidence="2" type="ORF">KDK67_07335</name>
</gene>